<reference evidence="1 2" key="1">
    <citation type="submission" date="2023-02" db="EMBL/GenBank/DDBJ databases">
        <title>Devosia algicola sp. nov., isolated from the phycosphere of marine algae.</title>
        <authorList>
            <person name="Kim J.M."/>
            <person name="Lee J.K."/>
            <person name="Choi B.J."/>
            <person name="Bayburt H."/>
            <person name="Jeon C.O."/>
        </authorList>
    </citation>
    <scope>NUCLEOTIDE SEQUENCE [LARGE SCALE GENOMIC DNA]</scope>
    <source>
        <strain evidence="1 2">G20-9</strain>
    </source>
</reference>
<dbReference type="RefSeq" id="WP_282219865.1">
    <property type="nucleotide sequence ID" value="NZ_CP118246.1"/>
</dbReference>
<evidence type="ECO:0000313" key="2">
    <source>
        <dbReference type="Proteomes" id="UP001220530"/>
    </source>
</evidence>
<dbReference type="EMBL" id="CP118246">
    <property type="protein sequence ID" value="WDR03471.1"/>
    <property type="molecule type" value="Genomic_DNA"/>
</dbReference>
<protein>
    <submittedName>
        <fullName evidence="1">DUF4432 family protein</fullName>
    </submittedName>
</protein>
<dbReference type="Gene3D" id="2.70.98.10">
    <property type="match status" value="1"/>
</dbReference>
<keyword evidence="2" id="KW-1185">Reference proteome</keyword>
<evidence type="ECO:0000313" key="1">
    <source>
        <dbReference type="EMBL" id="WDR03471.1"/>
    </source>
</evidence>
<organism evidence="1 2">
    <name type="scientific">Devosia algicola</name>
    <dbReference type="NCBI Taxonomy" id="3026418"/>
    <lineage>
        <taxon>Bacteria</taxon>
        <taxon>Pseudomonadati</taxon>
        <taxon>Pseudomonadota</taxon>
        <taxon>Alphaproteobacteria</taxon>
        <taxon>Hyphomicrobiales</taxon>
        <taxon>Devosiaceae</taxon>
        <taxon>Devosia</taxon>
    </lineage>
</organism>
<dbReference type="Pfam" id="PF14486">
    <property type="entry name" value="DUF4432"/>
    <property type="match status" value="1"/>
</dbReference>
<name>A0ABY7YQ71_9HYPH</name>
<sequence>MTARPYTAPFDPTILRTHHASIDAYASARLVTLGNGAERGVRVIEMRSGGGLEAEIVVDRSFDIGRLARDGETLSWHTQAGNRHPAMINPHADGGQGYLRGLSGFLSTCGFDHIRQPETETAENLPIHPTPAIDYPLHGMGAHQPAHLIGYGIKEDGPSPHLWCEGEVIQSMLFRGALRLRRRIEMSLGGADLRISDRVNNIGAHPVPVMMLYHFNLGYPLVDQETTIDFTPASEPLEEQ</sequence>
<dbReference type="InterPro" id="IPR027839">
    <property type="entry name" value="DUF4432"/>
</dbReference>
<accession>A0ABY7YQ71</accession>
<dbReference type="Proteomes" id="UP001220530">
    <property type="component" value="Chromosome"/>
</dbReference>
<gene>
    <name evidence="1" type="ORF">PSQ19_05060</name>
</gene>
<dbReference type="InterPro" id="IPR014718">
    <property type="entry name" value="GH-type_carb-bd"/>
</dbReference>
<proteinExistence type="predicted"/>